<evidence type="ECO:0000313" key="1">
    <source>
        <dbReference type="EMBL" id="GIX75033.1"/>
    </source>
</evidence>
<comment type="caution">
    <text evidence="1">The sequence shown here is derived from an EMBL/GenBank/DDBJ whole genome shotgun (WGS) entry which is preliminary data.</text>
</comment>
<name>A0AAV4MT85_CAEEX</name>
<dbReference type="EMBL" id="BPLR01020126">
    <property type="protein sequence ID" value="GIX75033.1"/>
    <property type="molecule type" value="Genomic_DNA"/>
</dbReference>
<proteinExistence type="predicted"/>
<reference evidence="1 2" key="1">
    <citation type="submission" date="2021-06" db="EMBL/GenBank/DDBJ databases">
        <title>Caerostris extrusa draft genome.</title>
        <authorList>
            <person name="Kono N."/>
            <person name="Arakawa K."/>
        </authorList>
    </citation>
    <scope>NUCLEOTIDE SEQUENCE [LARGE SCALE GENOMIC DNA]</scope>
</reference>
<dbReference type="AlphaFoldDB" id="A0AAV4MT85"/>
<gene>
    <name evidence="1" type="ORF">CEXT_468251</name>
</gene>
<dbReference type="Proteomes" id="UP001054945">
    <property type="component" value="Unassembled WGS sequence"/>
</dbReference>
<protein>
    <submittedName>
        <fullName evidence="1">Uncharacterized protein</fullName>
    </submittedName>
</protein>
<sequence>MTTNLNAAALTPAREKASYRPSTIDKKEIVDDVGIFSILILDSCAKTAWIDSNEHVCLLLKARLFEETGFWQP</sequence>
<keyword evidence="2" id="KW-1185">Reference proteome</keyword>
<evidence type="ECO:0000313" key="2">
    <source>
        <dbReference type="Proteomes" id="UP001054945"/>
    </source>
</evidence>
<accession>A0AAV4MT85</accession>
<organism evidence="1 2">
    <name type="scientific">Caerostris extrusa</name>
    <name type="common">Bark spider</name>
    <name type="synonym">Caerostris bankana</name>
    <dbReference type="NCBI Taxonomy" id="172846"/>
    <lineage>
        <taxon>Eukaryota</taxon>
        <taxon>Metazoa</taxon>
        <taxon>Ecdysozoa</taxon>
        <taxon>Arthropoda</taxon>
        <taxon>Chelicerata</taxon>
        <taxon>Arachnida</taxon>
        <taxon>Araneae</taxon>
        <taxon>Araneomorphae</taxon>
        <taxon>Entelegynae</taxon>
        <taxon>Araneoidea</taxon>
        <taxon>Araneidae</taxon>
        <taxon>Caerostris</taxon>
    </lineage>
</organism>